<dbReference type="OrthoDB" id="691572at2759"/>
<dbReference type="EnsemblPlants" id="TraesCS2D02G500700.1">
    <property type="protein sequence ID" value="TraesCS2D02G500700.1"/>
    <property type="gene ID" value="TraesCS2D02G500700"/>
</dbReference>
<protein>
    <submittedName>
        <fullName evidence="2">Uncharacterized protein</fullName>
    </submittedName>
</protein>
<feature type="region of interest" description="Disordered" evidence="1">
    <location>
        <begin position="72"/>
        <end position="139"/>
    </location>
</feature>
<dbReference type="RefSeq" id="XP_044329039.1">
    <property type="nucleotide sequence ID" value="XM_044473104.1"/>
</dbReference>
<dbReference type="Gramene" id="TraesCS2D03G1115900.1">
    <property type="protein sequence ID" value="TraesCS2D03G1115900.1.CDS"/>
    <property type="gene ID" value="TraesCS2D03G1115900"/>
</dbReference>
<organism evidence="2">
    <name type="scientific">Triticum aestivum</name>
    <name type="common">Wheat</name>
    <dbReference type="NCBI Taxonomy" id="4565"/>
    <lineage>
        <taxon>Eukaryota</taxon>
        <taxon>Viridiplantae</taxon>
        <taxon>Streptophyta</taxon>
        <taxon>Embryophyta</taxon>
        <taxon>Tracheophyta</taxon>
        <taxon>Spermatophyta</taxon>
        <taxon>Magnoliopsida</taxon>
        <taxon>Liliopsida</taxon>
        <taxon>Poales</taxon>
        <taxon>Poaceae</taxon>
        <taxon>BOP clade</taxon>
        <taxon>Pooideae</taxon>
        <taxon>Triticodae</taxon>
        <taxon>Triticeae</taxon>
        <taxon>Triticinae</taxon>
        <taxon>Triticum</taxon>
    </lineage>
</organism>
<accession>A0A3B6DLU6</accession>
<reference evidence="2" key="1">
    <citation type="submission" date="2018-08" db="EMBL/GenBank/DDBJ databases">
        <authorList>
            <person name="Rossello M."/>
        </authorList>
    </citation>
    <scope>NUCLEOTIDE SEQUENCE [LARGE SCALE GENOMIC DNA]</scope>
    <source>
        <strain evidence="2">cv. Chinese Spring</strain>
    </source>
</reference>
<gene>
    <name evidence="2" type="primary">LOC123050280</name>
</gene>
<proteinExistence type="predicted"/>
<feature type="compositionally biased region" description="Basic and acidic residues" evidence="1">
    <location>
        <begin position="95"/>
        <end position="116"/>
    </location>
</feature>
<feature type="compositionally biased region" description="Basic and acidic residues" evidence="1">
    <location>
        <begin position="125"/>
        <end position="135"/>
    </location>
</feature>
<feature type="region of interest" description="Disordered" evidence="1">
    <location>
        <begin position="153"/>
        <end position="172"/>
    </location>
</feature>
<evidence type="ECO:0000256" key="1">
    <source>
        <dbReference type="SAM" id="MobiDB-lite"/>
    </source>
</evidence>
<dbReference type="Gramene" id="TraesWEE_scaffold_083239_01G000400.1">
    <property type="protein sequence ID" value="TraesWEE_scaffold_083239_01G000400.1"/>
    <property type="gene ID" value="TraesWEE_scaffold_083239_01G000400"/>
</dbReference>
<dbReference type="Proteomes" id="UP000019116">
    <property type="component" value="Chromosome 2D"/>
</dbReference>
<keyword evidence="3" id="KW-1185">Reference proteome</keyword>
<sequence>MGPKFANMRSPGAIMHFAQPSPDVYLVKTRMGERSTRASSSPLLSSAIATTMEKLLTVVCVSSLLLATLADDASSRSSLQHPSLDGLQGRVLGRKGREEPAHHHYRREGEHEEQHEVVPMGAESGEERKKGSWRNEDEEAVAAEGLISSADYSGVAMHGHSSPPAHKKHPRP</sequence>
<name>A0A3B6DLU6_WHEAT</name>
<dbReference type="AlphaFoldDB" id="A0A3B6DLU6"/>
<evidence type="ECO:0000313" key="2">
    <source>
        <dbReference type="EnsemblPlants" id="TraesCS2D02G500700.1"/>
    </source>
</evidence>
<dbReference type="Gramene" id="TraesCS2D02G500700.1">
    <property type="protein sequence ID" value="TraesCS2D02G500700.1"/>
    <property type="gene ID" value="TraesCS2D02G500700"/>
</dbReference>
<dbReference type="OMA" id="SWRNEDE"/>
<dbReference type="Gramene" id="TraesMAC2D03G01273710.1">
    <property type="protein sequence ID" value="TraesMAC2D03G01273710.1"/>
    <property type="gene ID" value="TraesMAC2D03G01273710"/>
</dbReference>
<dbReference type="Gramene" id="TraesLDM2D03G01276560.1">
    <property type="protein sequence ID" value="TraesLDM2D03G01276560.1"/>
    <property type="gene ID" value="TraesLDM2D03G01276560"/>
</dbReference>
<dbReference type="GeneID" id="123050280"/>
<reference evidence="2" key="2">
    <citation type="submission" date="2018-10" db="UniProtKB">
        <authorList>
            <consortium name="EnsemblPlants"/>
        </authorList>
    </citation>
    <scope>IDENTIFICATION</scope>
</reference>
<dbReference type="Gramene" id="TraesPARA_EIv1.0_0745890.1">
    <property type="protein sequence ID" value="TraesPARA_EIv1.0_0745890.1.CDS"/>
    <property type="gene ID" value="TraesPARA_EIv1.0_0745890"/>
</dbReference>
<evidence type="ECO:0000313" key="3">
    <source>
        <dbReference type="Proteomes" id="UP000019116"/>
    </source>
</evidence>